<reference evidence="4 5" key="1">
    <citation type="submission" date="2019-09" db="EMBL/GenBank/DDBJ databases">
        <title>Draft genome sequences of 48 bacterial type strains from the CCUG.</title>
        <authorList>
            <person name="Tunovic T."/>
            <person name="Pineiro-Iglesias B."/>
            <person name="Unosson C."/>
            <person name="Inganas E."/>
            <person name="Ohlen M."/>
            <person name="Cardew S."/>
            <person name="Jensie-Markopoulos S."/>
            <person name="Salva-Serra F."/>
            <person name="Jaen-Luchoro D."/>
            <person name="Karlsson R."/>
            <person name="Svensson-Stadler L."/>
            <person name="Chun J."/>
            <person name="Moore E."/>
        </authorList>
    </citation>
    <scope>NUCLEOTIDE SEQUENCE [LARGE SCALE GENOMIC DNA]</scope>
    <source>
        <strain evidence="4 5">CCUG 30977</strain>
    </source>
</reference>
<dbReference type="Gene3D" id="3.40.50.360">
    <property type="match status" value="1"/>
</dbReference>
<evidence type="ECO:0000256" key="1">
    <source>
        <dbReference type="ARBA" id="ARBA00022630"/>
    </source>
</evidence>
<organism evidence="4 5">
    <name type="scientific">Ideonella dechloratans</name>
    <dbReference type="NCBI Taxonomy" id="36863"/>
    <lineage>
        <taxon>Bacteria</taxon>
        <taxon>Pseudomonadati</taxon>
        <taxon>Pseudomonadota</taxon>
        <taxon>Betaproteobacteria</taxon>
        <taxon>Burkholderiales</taxon>
        <taxon>Sphaerotilaceae</taxon>
        <taxon>Ideonella</taxon>
    </lineage>
</organism>
<comment type="caution">
    <text evidence="4">The sequence shown here is derived from an EMBL/GenBank/DDBJ whole genome shotgun (WGS) entry which is preliminary data.</text>
</comment>
<dbReference type="GO" id="GO:0010181">
    <property type="term" value="F:FMN binding"/>
    <property type="evidence" value="ECO:0007669"/>
    <property type="project" value="InterPro"/>
</dbReference>
<dbReference type="InterPro" id="IPR029039">
    <property type="entry name" value="Flavoprotein-like_sf"/>
</dbReference>
<dbReference type="SUPFAM" id="SSF52218">
    <property type="entry name" value="Flavoproteins"/>
    <property type="match status" value="1"/>
</dbReference>
<name>A0A643FFZ4_IDEDE</name>
<dbReference type="PANTHER" id="PTHR39201">
    <property type="entry name" value="EXPORTED PROTEIN-RELATED"/>
    <property type="match status" value="1"/>
</dbReference>
<feature type="domain" description="Flavodoxin-like" evidence="3">
    <location>
        <begin position="3"/>
        <end position="139"/>
    </location>
</feature>
<dbReference type="PANTHER" id="PTHR39201:SF1">
    <property type="entry name" value="FLAVODOXIN-LIKE DOMAIN-CONTAINING PROTEIN"/>
    <property type="match status" value="1"/>
</dbReference>
<keyword evidence="1" id="KW-0285">Flavoprotein</keyword>
<accession>A0A643FFZ4</accession>
<keyword evidence="2" id="KW-0288">FMN</keyword>
<dbReference type="AlphaFoldDB" id="A0A643FFZ4"/>
<evidence type="ECO:0000313" key="5">
    <source>
        <dbReference type="Proteomes" id="UP000430120"/>
    </source>
</evidence>
<dbReference type="Pfam" id="PF12682">
    <property type="entry name" value="Flavodoxin_4"/>
    <property type="match status" value="1"/>
</dbReference>
<dbReference type="InterPro" id="IPR008254">
    <property type="entry name" value="Flavodoxin/NO_synth"/>
</dbReference>
<gene>
    <name evidence="4" type="ORF">F7Q92_02700</name>
</gene>
<proteinExistence type="predicted"/>
<dbReference type="OrthoDB" id="9806505at2"/>
<keyword evidence="5" id="KW-1185">Reference proteome</keyword>
<dbReference type="Proteomes" id="UP000430120">
    <property type="component" value="Unassembled WGS sequence"/>
</dbReference>
<dbReference type="EMBL" id="VZPB01000004">
    <property type="protein sequence ID" value="KAB0584755.1"/>
    <property type="molecule type" value="Genomic_DNA"/>
</dbReference>
<dbReference type="RefSeq" id="WP_151122400.1">
    <property type="nucleotide sequence ID" value="NZ_CP088082.1"/>
</dbReference>
<evidence type="ECO:0000313" key="4">
    <source>
        <dbReference type="EMBL" id="KAB0584755.1"/>
    </source>
</evidence>
<evidence type="ECO:0000256" key="2">
    <source>
        <dbReference type="ARBA" id="ARBA00022643"/>
    </source>
</evidence>
<protein>
    <submittedName>
        <fullName evidence="4">Flavodoxin</fullName>
    </submittedName>
</protein>
<evidence type="ECO:0000259" key="3">
    <source>
        <dbReference type="Pfam" id="PF12682"/>
    </source>
</evidence>
<sequence length="198" mass="21555">MSRILVCYYSRTGYTEQVAGKLARLLGADLMCIRERRPRTGIGGYLRSAWEALQGRDADILPPDTCLKDYELVVLGTPVWAGHAASPVRTLARQQRDQIRHAGIFCTLGGSGQVAALADLAQDLHQTPWSTLALTDGEIEVEGYEEKLTSFVAALRSRLNAEPAGRAGILGVDHGRTQFDPACLAPQAQPPAAERCRR</sequence>